<feature type="domain" description="NADPH-dependent FMN reductase-like" evidence="1">
    <location>
        <begin position="38"/>
        <end position="182"/>
    </location>
</feature>
<dbReference type="EMBL" id="MCGO01000001">
    <property type="protein sequence ID" value="ORY53543.1"/>
    <property type="molecule type" value="Genomic_DNA"/>
</dbReference>
<dbReference type="Proteomes" id="UP000193642">
    <property type="component" value="Unassembled WGS sequence"/>
</dbReference>
<evidence type="ECO:0000313" key="3">
    <source>
        <dbReference type="Proteomes" id="UP000193642"/>
    </source>
</evidence>
<dbReference type="SUPFAM" id="SSF52218">
    <property type="entry name" value="Flavoproteins"/>
    <property type="match status" value="1"/>
</dbReference>
<dbReference type="InterPro" id="IPR029039">
    <property type="entry name" value="Flavoprotein-like_sf"/>
</dbReference>
<gene>
    <name evidence="2" type="ORF">BCR33DRAFT_710949</name>
</gene>
<dbReference type="OrthoDB" id="8300214at2759"/>
<dbReference type="GO" id="GO:0016655">
    <property type="term" value="F:oxidoreductase activity, acting on NAD(P)H, quinone or similar compound as acceptor"/>
    <property type="evidence" value="ECO:0007669"/>
    <property type="project" value="TreeGrafter"/>
</dbReference>
<dbReference type="NCBIfam" id="TIGR02690">
    <property type="entry name" value="resist_ArsH"/>
    <property type="match status" value="1"/>
</dbReference>
<evidence type="ECO:0000259" key="1">
    <source>
        <dbReference type="Pfam" id="PF03358"/>
    </source>
</evidence>
<dbReference type="PANTHER" id="PTHR43590:SF1">
    <property type="entry name" value="ARSENIC RESISTANCE PROTEIN ARSH (AFU_ORTHOLOGUE AFUA_5G15030)"/>
    <property type="match status" value="1"/>
</dbReference>
<organism evidence="2 3">
    <name type="scientific">Rhizoclosmatium globosum</name>
    <dbReference type="NCBI Taxonomy" id="329046"/>
    <lineage>
        <taxon>Eukaryota</taxon>
        <taxon>Fungi</taxon>
        <taxon>Fungi incertae sedis</taxon>
        <taxon>Chytridiomycota</taxon>
        <taxon>Chytridiomycota incertae sedis</taxon>
        <taxon>Chytridiomycetes</taxon>
        <taxon>Chytridiales</taxon>
        <taxon>Chytriomycetaceae</taxon>
        <taxon>Rhizoclosmatium</taxon>
    </lineage>
</organism>
<dbReference type="PANTHER" id="PTHR43590">
    <property type="entry name" value="ARSENIC RESISTANCE PROTEIN ARSH (AFU_ORTHOLOGUE AFUA_5G15030)"/>
    <property type="match status" value="1"/>
</dbReference>
<protein>
    <submittedName>
        <fullName evidence="2">Arsenate resistance ArsH</fullName>
    </submittedName>
</protein>
<proteinExistence type="predicted"/>
<sequence length="266" mass="30142">MNKPFRLPSSIATSWTTGLELDGARALGKQFNIAARPPKVLVLYGSLRKTSFSRLLAYEYARILEDLGCDVQVFDPRGLPIKDDTSEKDPKVVELRDLSLWSEGQVWVSPEQHGAITGTFKNMIDWIPLQLGSVRPTQGRTLAVSQVNGGSQSFNAVNTLRILGRWMRMVTIPNQSSIPKAWTEFEMIEGLEDELGLPVGRLRPSSFRERVIDVAEEFFKFTVLLRDQSDFLVDRYSEREEKRAKGRLLSQEEKEKADIIAQVVNK</sequence>
<dbReference type="STRING" id="329046.A0A1Y2D2M4"/>
<reference evidence="2 3" key="1">
    <citation type="submission" date="2016-07" db="EMBL/GenBank/DDBJ databases">
        <title>Pervasive Adenine N6-methylation of Active Genes in Fungi.</title>
        <authorList>
            <consortium name="DOE Joint Genome Institute"/>
            <person name="Mondo S.J."/>
            <person name="Dannebaum R.O."/>
            <person name="Kuo R.C."/>
            <person name="Labutti K."/>
            <person name="Haridas S."/>
            <person name="Kuo A."/>
            <person name="Salamov A."/>
            <person name="Ahrendt S.R."/>
            <person name="Lipzen A."/>
            <person name="Sullivan W."/>
            <person name="Andreopoulos W.B."/>
            <person name="Clum A."/>
            <person name="Lindquist E."/>
            <person name="Daum C."/>
            <person name="Ramamoorthy G.K."/>
            <person name="Gryganskyi A."/>
            <person name="Culley D."/>
            <person name="Magnuson J.K."/>
            <person name="James T.Y."/>
            <person name="O'Malley M.A."/>
            <person name="Stajich J.E."/>
            <person name="Spatafora J.W."/>
            <person name="Visel A."/>
            <person name="Grigoriev I.V."/>
        </authorList>
    </citation>
    <scope>NUCLEOTIDE SEQUENCE [LARGE SCALE GENOMIC DNA]</scope>
    <source>
        <strain evidence="2 3">JEL800</strain>
    </source>
</reference>
<evidence type="ECO:0000313" key="2">
    <source>
        <dbReference type="EMBL" id="ORY53543.1"/>
    </source>
</evidence>
<dbReference type="AlphaFoldDB" id="A0A1Y2D2M4"/>
<accession>A0A1Y2D2M4</accession>
<comment type="caution">
    <text evidence="2">The sequence shown here is derived from an EMBL/GenBank/DDBJ whole genome shotgun (WGS) entry which is preliminary data.</text>
</comment>
<dbReference type="Gene3D" id="3.40.50.360">
    <property type="match status" value="1"/>
</dbReference>
<dbReference type="InterPro" id="IPR005025">
    <property type="entry name" value="FMN_Rdtase-like_dom"/>
</dbReference>
<keyword evidence="3" id="KW-1185">Reference proteome</keyword>
<dbReference type="Pfam" id="PF03358">
    <property type="entry name" value="FMN_red"/>
    <property type="match status" value="1"/>
</dbReference>
<name>A0A1Y2D2M4_9FUNG</name>
<dbReference type="InterPro" id="IPR014063">
    <property type="entry name" value="Arsenate-R_ArsH"/>
</dbReference>